<reference evidence="2" key="1">
    <citation type="submission" date="2023-10" db="EMBL/GenBank/DDBJ databases">
        <authorList>
            <person name="Chen Y."/>
            <person name="Shah S."/>
            <person name="Dougan E. K."/>
            <person name="Thang M."/>
            <person name="Chan C."/>
        </authorList>
    </citation>
    <scope>NUCLEOTIDE SEQUENCE [LARGE SCALE GENOMIC DNA]</scope>
</reference>
<keyword evidence="3" id="KW-1185">Reference proteome</keyword>
<proteinExistence type="predicted"/>
<accession>A0ABN9SKK2</accession>
<evidence type="ECO:0000313" key="2">
    <source>
        <dbReference type="EMBL" id="CAK0832325.1"/>
    </source>
</evidence>
<dbReference type="Proteomes" id="UP001189429">
    <property type="component" value="Unassembled WGS sequence"/>
</dbReference>
<feature type="signal peptide" evidence="1">
    <location>
        <begin position="1"/>
        <end position="28"/>
    </location>
</feature>
<protein>
    <submittedName>
        <fullName evidence="2">Uncharacterized protein</fullName>
    </submittedName>
</protein>
<organism evidence="2 3">
    <name type="scientific">Prorocentrum cordatum</name>
    <dbReference type="NCBI Taxonomy" id="2364126"/>
    <lineage>
        <taxon>Eukaryota</taxon>
        <taxon>Sar</taxon>
        <taxon>Alveolata</taxon>
        <taxon>Dinophyceae</taxon>
        <taxon>Prorocentrales</taxon>
        <taxon>Prorocentraceae</taxon>
        <taxon>Prorocentrum</taxon>
    </lineage>
</organism>
<evidence type="ECO:0000313" key="3">
    <source>
        <dbReference type="Proteomes" id="UP001189429"/>
    </source>
</evidence>
<gene>
    <name evidence="2" type="ORF">PCOR1329_LOCUS30374</name>
</gene>
<feature type="chain" id="PRO_5046335959" evidence="1">
    <location>
        <begin position="29"/>
        <end position="283"/>
    </location>
</feature>
<name>A0ABN9SKK2_9DINO</name>
<sequence>MSRCRGCSAQCIWPGLAVHAVVAGFANARQHACLPGTYQHAAVTLACSGGSGTLDLDLAGAGHRGSDTSVVIPEGTQDLNVRLSLRPLRHKRGHKQAKRGSFTLTASCGSDGIQLVGAAGSVLNGSQLSEEHLGSRRAAPRYALNTRNGTPPASRCAGRECEKEQQWQQAGRGVDEPTPPATNQAYVGNLSYAVDRQVGNVKFCRVLIEDGTVYCRSLRCGQVPFSTEEEKVIVTLDGTELKNPRIWDVTDVKTDFDRQAAKLDALEIAVAMDDEEMNDPHSS</sequence>
<comment type="caution">
    <text evidence="2">The sequence shown here is derived from an EMBL/GenBank/DDBJ whole genome shotgun (WGS) entry which is preliminary data.</text>
</comment>
<evidence type="ECO:0000256" key="1">
    <source>
        <dbReference type="SAM" id="SignalP"/>
    </source>
</evidence>
<dbReference type="EMBL" id="CAUYUJ010011658">
    <property type="protein sequence ID" value="CAK0832325.1"/>
    <property type="molecule type" value="Genomic_DNA"/>
</dbReference>
<keyword evidence="1" id="KW-0732">Signal</keyword>